<keyword evidence="2" id="KW-1133">Transmembrane helix</keyword>
<dbReference type="EMBL" id="JAJNBZ010000004">
    <property type="protein sequence ID" value="MCE5169386.1"/>
    <property type="molecule type" value="Genomic_DNA"/>
</dbReference>
<gene>
    <name evidence="3" type="ORF">LQV63_08680</name>
</gene>
<dbReference type="Pfam" id="PF10066">
    <property type="entry name" value="DUF2304"/>
    <property type="match status" value="1"/>
</dbReference>
<comment type="caution">
    <text evidence="3">The sequence shown here is derived from an EMBL/GenBank/DDBJ whole genome shotgun (WGS) entry which is preliminary data.</text>
</comment>
<accession>A0ABS8YG99</accession>
<feature type="transmembrane region" description="Helical" evidence="2">
    <location>
        <begin position="60"/>
        <end position="85"/>
    </location>
</feature>
<dbReference type="InterPro" id="IPR019277">
    <property type="entry name" value="DUF2304"/>
</dbReference>
<name>A0ABS8YG99_9BACL</name>
<evidence type="ECO:0000256" key="1">
    <source>
        <dbReference type="SAM" id="Coils"/>
    </source>
</evidence>
<feature type="transmembrane region" description="Helical" evidence="2">
    <location>
        <begin position="36"/>
        <end position="54"/>
    </location>
</feature>
<evidence type="ECO:0000313" key="3">
    <source>
        <dbReference type="EMBL" id="MCE5169386.1"/>
    </source>
</evidence>
<keyword evidence="4" id="KW-1185">Reference proteome</keyword>
<feature type="coiled-coil region" evidence="1">
    <location>
        <begin position="89"/>
        <end position="116"/>
    </location>
</feature>
<organism evidence="3 4">
    <name type="scientific">Paenibacillus profundus</name>
    <dbReference type="NCBI Taxonomy" id="1173085"/>
    <lineage>
        <taxon>Bacteria</taxon>
        <taxon>Bacillati</taxon>
        <taxon>Bacillota</taxon>
        <taxon>Bacilli</taxon>
        <taxon>Bacillales</taxon>
        <taxon>Paenibacillaceae</taxon>
        <taxon>Paenibacillus</taxon>
    </lineage>
</organism>
<feature type="transmembrane region" description="Helical" evidence="2">
    <location>
        <begin position="6"/>
        <end position="24"/>
    </location>
</feature>
<sequence>MEAKLQMLLLLGCLTTLVFIINMIRKEKLELKYSLLWIFICISIIFLCVFPNSINAMANLMGIITPINALFFWGLVSSLIINFQLTVAESRKSKKIKELSQAIALLEKKIECNGNQNKQR</sequence>
<keyword evidence="1" id="KW-0175">Coiled coil</keyword>
<keyword evidence="2" id="KW-0472">Membrane</keyword>
<dbReference type="Proteomes" id="UP001199916">
    <property type="component" value="Unassembled WGS sequence"/>
</dbReference>
<protein>
    <submittedName>
        <fullName evidence="3">DUF2304 domain-containing protein</fullName>
    </submittedName>
</protein>
<dbReference type="RefSeq" id="WP_233696383.1">
    <property type="nucleotide sequence ID" value="NZ_JAJNBZ010000004.1"/>
</dbReference>
<proteinExistence type="predicted"/>
<reference evidence="3 4" key="1">
    <citation type="submission" date="2021-11" db="EMBL/GenBank/DDBJ databases">
        <title>Draft genome sequence of Paenibacillus profundus YoMME, a new Gram-positive bacteria with exoelectrogenic properties.</title>
        <authorList>
            <person name="Hubenova Y."/>
            <person name="Hubenova E."/>
            <person name="Manasiev Y."/>
            <person name="Peykov S."/>
            <person name="Mitov M."/>
        </authorList>
    </citation>
    <scope>NUCLEOTIDE SEQUENCE [LARGE SCALE GENOMIC DNA]</scope>
    <source>
        <strain evidence="3 4">YoMME</strain>
    </source>
</reference>
<keyword evidence="2" id="KW-0812">Transmembrane</keyword>
<evidence type="ECO:0000313" key="4">
    <source>
        <dbReference type="Proteomes" id="UP001199916"/>
    </source>
</evidence>
<evidence type="ECO:0000256" key="2">
    <source>
        <dbReference type="SAM" id="Phobius"/>
    </source>
</evidence>